<keyword evidence="2" id="KW-0413">Isomerase</keyword>
<dbReference type="PANTHER" id="PTHR35530:SF1">
    <property type="entry name" value="2-HYDROXYMUCONATE TAUTOMERASE"/>
    <property type="match status" value="1"/>
</dbReference>
<proteinExistence type="inferred from homology"/>
<evidence type="ECO:0000259" key="3">
    <source>
        <dbReference type="Pfam" id="PF01361"/>
    </source>
</evidence>
<keyword evidence="7" id="KW-1185">Reference proteome</keyword>
<dbReference type="Proteomes" id="UP000317935">
    <property type="component" value="Chromosome"/>
</dbReference>
<evidence type="ECO:0000313" key="6">
    <source>
        <dbReference type="Proteomes" id="UP000317935"/>
    </source>
</evidence>
<dbReference type="Pfam" id="PF01361">
    <property type="entry name" value="Tautomerase"/>
    <property type="match status" value="1"/>
</dbReference>
<dbReference type="InterPro" id="IPR004370">
    <property type="entry name" value="4-OT-like_dom"/>
</dbReference>
<dbReference type="EMBL" id="AP023036">
    <property type="protein sequence ID" value="BCD44979.1"/>
    <property type="molecule type" value="Genomic_DNA"/>
</dbReference>
<evidence type="ECO:0000256" key="1">
    <source>
        <dbReference type="ARBA" id="ARBA00006723"/>
    </source>
</evidence>
<gene>
    <name evidence="4" type="ORF">NHP190020_00180</name>
    <name evidence="5" type="ORF">SNTW_00180</name>
</gene>
<dbReference type="Proteomes" id="UP000509742">
    <property type="component" value="Chromosome"/>
</dbReference>
<feature type="domain" description="4-oxalocrotonate tautomerase-like" evidence="3">
    <location>
        <begin position="4"/>
        <end position="47"/>
    </location>
</feature>
<sequence>MLRKKKALIKGATDLLVNVLGKSRARTVVIIEEINPDSYGFGGESITEVRKKS</sequence>
<evidence type="ECO:0000256" key="2">
    <source>
        <dbReference type="ARBA" id="ARBA00023235"/>
    </source>
</evidence>
<organism evidence="5 6">
    <name type="scientific">Helicobacter suis</name>
    <dbReference type="NCBI Taxonomy" id="104628"/>
    <lineage>
        <taxon>Bacteria</taxon>
        <taxon>Pseudomonadati</taxon>
        <taxon>Campylobacterota</taxon>
        <taxon>Epsilonproteobacteria</taxon>
        <taxon>Campylobacterales</taxon>
        <taxon>Helicobacteraceae</taxon>
        <taxon>Helicobacter</taxon>
    </lineage>
</organism>
<dbReference type="InterPro" id="IPR014347">
    <property type="entry name" value="Tautomerase/MIF_sf"/>
</dbReference>
<dbReference type="RefSeq" id="WP_073115620.1">
    <property type="nucleotide sequence ID" value="NZ_AP019774.1"/>
</dbReference>
<dbReference type="EMBL" id="AP019774">
    <property type="protein sequence ID" value="BCD69373.1"/>
    <property type="molecule type" value="Genomic_DNA"/>
</dbReference>
<reference evidence="5 6" key="1">
    <citation type="submission" date="2019-06" db="EMBL/GenBank/DDBJ databases">
        <title>Complete genome sequence of Helicobacter suis SNTW101c.</title>
        <authorList>
            <person name="Rimbara E."/>
            <person name="Suzuki M."/>
            <person name="Matsui H."/>
            <person name="Nakamura M."/>
            <person name="Mori S."/>
            <person name="Shibayama K."/>
        </authorList>
    </citation>
    <scope>NUCLEOTIDE SEQUENCE [LARGE SCALE GENOMIC DNA]</scope>
    <source>
        <strain evidence="5 6">SNTW101c</strain>
    </source>
</reference>
<dbReference type="SUPFAM" id="SSF55331">
    <property type="entry name" value="Tautomerase/MIF"/>
    <property type="match status" value="1"/>
</dbReference>
<dbReference type="Gene3D" id="3.30.429.10">
    <property type="entry name" value="Macrophage Migration Inhibitory Factor"/>
    <property type="match status" value="1"/>
</dbReference>
<dbReference type="AlphaFoldDB" id="A0A6J4CXD5"/>
<reference evidence="4 7" key="2">
    <citation type="submission" date="2020-04" db="EMBL/GenBank/DDBJ databases">
        <title>Genomic analysis of gastric non-Helicobacter pylori Helicobacters isolated in Japan.</title>
        <authorList>
            <person name="Suzuki M."/>
            <person name="Rimbara E."/>
        </authorList>
    </citation>
    <scope>NUCLEOTIDE SEQUENCE [LARGE SCALE GENOMIC DNA]</scope>
    <source>
        <strain evidence="4 7">NHP19-0020</strain>
    </source>
</reference>
<dbReference type="GO" id="GO:0016853">
    <property type="term" value="F:isomerase activity"/>
    <property type="evidence" value="ECO:0007669"/>
    <property type="project" value="UniProtKB-KW"/>
</dbReference>
<evidence type="ECO:0000313" key="4">
    <source>
        <dbReference type="EMBL" id="BCD44979.1"/>
    </source>
</evidence>
<evidence type="ECO:0000313" key="5">
    <source>
        <dbReference type="EMBL" id="BCD69373.1"/>
    </source>
</evidence>
<accession>A0A6J4CXD5</accession>
<evidence type="ECO:0000313" key="7">
    <source>
        <dbReference type="Proteomes" id="UP000509742"/>
    </source>
</evidence>
<comment type="similarity">
    <text evidence="1">Belongs to the 4-oxalocrotonate tautomerase family.</text>
</comment>
<dbReference type="PANTHER" id="PTHR35530">
    <property type="entry name" value="TAUTOMERASE-RELATED"/>
    <property type="match status" value="1"/>
</dbReference>
<name>A0A6J4CXD5_9HELI</name>
<protein>
    <recommendedName>
        <fullName evidence="3">4-oxalocrotonate tautomerase-like domain-containing protein</fullName>
    </recommendedName>
</protein>